<evidence type="ECO:0000313" key="1">
    <source>
        <dbReference type="EMBL" id="CAG8825810.1"/>
    </source>
</evidence>
<proteinExistence type="predicted"/>
<keyword evidence="2" id="KW-1185">Reference proteome</keyword>
<organism evidence="1 2">
    <name type="scientific">Racocetra persica</name>
    <dbReference type="NCBI Taxonomy" id="160502"/>
    <lineage>
        <taxon>Eukaryota</taxon>
        <taxon>Fungi</taxon>
        <taxon>Fungi incertae sedis</taxon>
        <taxon>Mucoromycota</taxon>
        <taxon>Glomeromycotina</taxon>
        <taxon>Glomeromycetes</taxon>
        <taxon>Diversisporales</taxon>
        <taxon>Gigasporaceae</taxon>
        <taxon>Racocetra</taxon>
    </lineage>
</organism>
<comment type="caution">
    <text evidence="1">The sequence shown here is derived from an EMBL/GenBank/DDBJ whole genome shotgun (WGS) entry which is preliminary data.</text>
</comment>
<gene>
    <name evidence="1" type="ORF">RPERSI_LOCUS26580</name>
</gene>
<reference evidence="1" key="1">
    <citation type="submission" date="2021-06" db="EMBL/GenBank/DDBJ databases">
        <authorList>
            <person name="Kallberg Y."/>
            <person name="Tangrot J."/>
            <person name="Rosling A."/>
        </authorList>
    </citation>
    <scope>NUCLEOTIDE SEQUENCE</scope>
    <source>
        <strain evidence="1">MA461A</strain>
    </source>
</reference>
<feature type="non-terminal residue" evidence="1">
    <location>
        <position position="1"/>
    </location>
</feature>
<evidence type="ECO:0000313" key="2">
    <source>
        <dbReference type="Proteomes" id="UP000789920"/>
    </source>
</evidence>
<dbReference type="Proteomes" id="UP000789920">
    <property type="component" value="Unassembled WGS sequence"/>
</dbReference>
<protein>
    <submittedName>
        <fullName evidence="1">31342_t:CDS:1</fullName>
    </submittedName>
</protein>
<accession>A0ACA9S5D3</accession>
<dbReference type="EMBL" id="CAJVQC010091115">
    <property type="protein sequence ID" value="CAG8825810.1"/>
    <property type="molecule type" value="Genomic_DNA"/>
</dbReference>
<sequence>ETSTRTIPLIPSTNPKNRSKHCKNNLQVTKEIIRIPVGMTLRDLTNNANVHA</sequence>
<name>A0ACA9S5D3_9GLOM</name>